<dbReference type="PATRIC" id="fig|1398.22.peg.2927"/>
<name>A0A133KGU1_HEYCO</name>
<dbReference type="InterPro" id="IPR003439">
    <property type="entry name" value="ABC_transporter-like_ATP-bd"/>
</dbReference>
<dbReference type="InterPro" id="IPR027417">
    <property type="entry name" value="P-loop_NTPase"/>
</dbReference>
<dbReference type="SMART" id="SM00382">
    <property type="entry name" value="AAA"/>
    <property type="match status" value="1"/>
</dbReference>
<dbReference type="PANTHER" id="PTHR43038:SF3">
    <property type="entry name" value="ABC TRANSPORTER G FAMILY MEMBER 20 ISOFORM X1"/>
    <property type="match status" value="1"/>
</dbReference>
<evidence type="ECO:0000313" key="1">
    <source>
        <dbReference type="EMBL" id="KWZ78738.1"/>
    </source>
</evidence>
<dbReference type="Gene3D" id="3.40.50.300">
    <property type="entry name" value="P-loop containing nucleotide triphosphate hydrolases"/>
    <property type="match status" value="1"/>
</dbReference>
<dbReference type="InterPro" id="IPR003593">
    <property type="entry name" value="AAA+_ATPase"/>
</dbReference>
<dbReference type="GO" id="GO:0016887">
    <property type="term" value="F:ATP hydrolysis activity"/>
    <property type="evidence" value="ECO:0007669"/>
    <property type="project" value="InterPro"/>
</dbReference>
<protein>
    <submittedName>
        <fullName evidence="1">Nodulation ATP-binding protein I family protein</fullName>
    </submittedName>
</protein>
<comment type="caution">
    <text evidence="1">The sequence shown here is derived from an EMBL/GenBank/DDBJ whole genome shotgun (WGS) entry which is preliminary data.</text>
</comment>
<dbReference type="PANTHER" id="PTHR43038">
    <property type="entry name" value="ATP-BINDING CASSETTE, SUB-FAMILY H, MEMBER 1"/>
    <property type="match status" value="1"/>
</dbReference>
<dbReference type="PROSITE" id="PS50893">
    <property type="entry name" value="ABC_TRANSPORTER_2"/>
    <property type="match status" value="1"/>
</dbReference>
<organism evidence="1 2">
    <name type="scientific">Heyndrickxia coagulans</name>
    <name type="common">Weizmannia coagulans</name>
    <dbReference type="NCBI Taxonomy" id="1398"/>
    <lineage>
        <taxon>Bacteria</taxon>
        <taxon>Bacillati</taxon>
        <taxon>Bacillota</taxon>
        <taxon>Bacilli</taxon>
        <taxon>Bacillales</taxon>
        <taxon>Bacillaceae</taxon>
        <taxon>Heyndrickxia</taxon>
    </lineage>
</organism>
<dbReference type="AlphaFoldDB" id="A0A133KGU1"/>
<keyword evidence="1" id="KW-0547">Nucleotide-binding</keyword>
<dbReference type="GO" id="GO:0005524">
    <property type="term" value="F:ATP binding"/>
    <property type="evidence" value="ECO:0007669"/>
    <property type="project" value="UniProtKB-KW"/>
</dbReference>
<reference evidence="2" key="1">
    <citation type="submission" date="2016-01" db="EMBL/GenBank/DDBJ databases">
        <authorList>
            <person name="Mitreva M."/>
            <person name="Pepin K.H."/>
            <person name="Mihindukulasuriya K.A."/>
            <person name="Fulton R."/>
            <person name="Fronick C."/>
            <person name="O'Laughlin M."/>
            <person name="Miner T."/>
            <person name="Herter B."/>
            <person name="Rosa B.A."/>
            <person name="Cordes M."/>
            <person name="Tomlinson C."/>
            <person name="Wollam A."/>
            <person name="Palsikar V.B."/>
            <person name="Mardis E.R."/>
            <person name="Wilson R.K."/>
        </authorList>
    </citation>
    <scope>NUCLEOTIDE SEQUENCE [LARGE SCALE GENOMIC DNA]</scope>
    <source>
        <strain evidence="2">GED7749B</strain>
    </source>
</reference>
<evidence type="ECO:0000313" key="2">
    <source>
        <dbReference type="Proteomes" id="UP000070376"/>
    </source>
</evidence>
<proteinExistence type="predicted"/>
<dbReference type="Proteomes" id="UP000070376">
    <property type="component" value="Unassembled WGS sequence"/>
</dbReference>
<dbReference type="Pfam" id="PF00005">
    <property type="entry name" value="ABC_tran"/>
    <property type="match status" value="1"/>
</dbReference>
<dbReference type="CDD" id="cd03230">
    <property type="entry name" value="ABC_DR_subfamily_A"/>
    <property type="match status" value="1"/>
</dbReference>
<dbReference type="SUPFAM" id="SSF52540">
    <property type="entry name" value="P-loop containing nucleoside triphosphate hydrolases"/>
    <property type="match status" value="1"/>
</dbReference>
<keyword evidence="1" id="KW-0067">ATP-binding</keyword>
<dbReference type="PROSITE" id="PS00211">
    <property type="entry name" value="ABC_TRANSPORTER_1"/>
    <property type="match status" value="1"/>
</dbReference>
<dbReference type="EMBL" id="LRPN01000137">
    <property type="protein sequence ID" value="KWZ78738.1"/>
    <property type="molecule type" value="Genomic_DNA"/>
</dbReference>
<dbReference type="RefSeq" id="WP_061087077.1">
    <property type="nucleotide sequence ID" value="NZ_KQ955898.1"/>
</dbReference>
<dbReference type="InterPro" id="IPR017871">
    <property type="entry name" value="ABC_transporter-like_CS"/>
</dbReference>
<gene>
    <name evidence="1" type="ORF">HMPREF3213_02924</name>
</gene>
<accession>A0A133KGU1</accession>
<sequence>MEAAVVMEHISKQFGKKPVLNDIRLEIEKGRIYGLIGPSGAGKTTLVKMMVGMEKTDAGTVHVLGEKMPDLEVLQHIGYMAQSDALYMQLTGKENLKFFASLYKMGKAERHERIAYAADLVHLQDDLNKKVSAYSGGMKRRLSLAIALIQDPELLILDEPTVGIDPELRASIWDELLRLKNEEGKTMIVTTHVMDEAEKCDTVAMIREGKILAHGSPGELKAMYEAADLNEVFLKAGRAVQ</sequence>